<proteinExistence type="predicted"/>
<keyword evidence="1" id="KW-1133">Transmembrane helix</keyword>
<accession>A0ABD6F474</accession>
<gene>
    <name evidence="2" type="ORF">AB6A40_011581</name>
</gene>
<keyword evidence="1" id="KW-0472">Membrane</keyword>
<name>A0ABD6F474_9BILA</name>
<evidence type="ECO:0000313" key="2">
    <source>
        <dbReference type="EMBL" id="MFH4984872.1"/>
    </source>
</evidence>
<feature type="transmembrane region" description="Helical" evidence="1">
    <location>
        <begin position="34"/>
        <end position="56"/>
    </location>
</feature>
<comment type="caution">
    <text evidence="2">The sequence shown here is derived from an EMBL/GenBank/DDBJ whole genome shotgun (WGS) entry which is preliminary data.</text>
</comment>
<keyword evidence="1" id="KW-0812">Transmembrane</keyword>
<feature type="transmembrane region" description="Helical" evidence="1">
    <location>
        <begin position="7"/>
        <end position="28"/>
    </location>
</feature>
<keyword evidence="3" id="KW-1185">Reference proteome</keyword>
<organism evidence="2 3">
    <name type="scientific">Gnathostoma spinigerum</name>
    <dbReference type="NCBI Taxonomy" id="75299"/>
    <lineage>
        <taxon>Eukaryota</taxon>
        <taxon>Metazoa</taxon>
        <taxon>Ecdysozoa</taxon>
        <taxon>Nematoda</taxon>
        <taxon>Chromadorea</taxon>
        <taxon>Rhabditida</taxon>
        <taxon>Spirurina</taxon>
        <taxon>Gnathostomatomorpha</taxon>
        <taxon>Gnathostomatoidea</taxon>
        <taxon>Gnathostomatidae</taxon>
        <taxon>Gnathostoma</taxon>
    </lineage>
</organism>
<protein>
    <submittedName>
        <fullName evidence="2">Uncharacterized protein</fullName>
    </submittedName>
</protein>
<evidence type="ECO:0000256" key="1">
    <source>
        <dbReference type="SAM" id="Phobius"/>
    </source>
</evidence>
<dbReference type="Proteomes" id="UP001608902">
    <property type="component" value="Unassembled WGS sequence"/>
</dbReference>
<reference evidence="2 3" key="1">
    <citation type="submission" date="2024-08" db="EMBL/GenBank/DDBJ databases">
        <title>Gnathostoma spinigerum genome.</title>
        <authorList>
            <person name="Gonzalez-Bertolin B."/>
            <person name="Monzon S."/>
            <person name="Zaballos A."/>
            <person name="Jimenez P."/>
            <person name="Dekumyoy P."/>
            <person name="Varona S."/>
            <person name="Cuesta I."/>
            <person name="Sumanam S."/>
            <person name="Adisakwattana P."/>
            <person name="Gasser R.B."/>
            <person name="Hernandez-Gonzalez A."/>
            <person name="Young N.D."/>
            <person name="Perteguer M.J."/>
        </authorList>
    </citation>
    <scope>NUCLEOTIDE SEQUENCE [LARGE SCALE GENOMIC DNA]</scope>
    <source>
        <strain evidence="2">AL3</strain>
        <tissue evidence="2">Liver</tissue>
    </source>
</reference>
<evidence type="ECO:0000313" key="3">
    <source>
        <dbReference type="Proteomes" id="UP001608902"/>
    </source>
</evidence>
<sequence length="77" mass="8889">MEICPSLVFRLLHPFNSLLLLTLLVISPPRWGSGILWIIVLFALFIGLVSFVAVLLDERDRISEILTANRWSWRKLV</sequence>
<dbReference type="AlphaFoldDB" id="A0ABD6F474"/>
<dbReference type="EMBL" id="JBGFUD010022514">
    <property type="protein sequence ID" value="MFH4984872.1"/>
    <property type="molecule type" value="Genomic_DNA"/>
</dbReference>